<evidence type="ECO:0000256" key="3">
    <source>
        <dbReference type="ARBA" id="ARBA00022679"/>
    </source>
</evidence>
<dbReference type="GO" id="GO:0008483">
    <property type="term" value="F:transaminase activity"/>
    <property type="evidence" value="ECO:0007669"/>
    <property type="project" value="UniProtKB-KW"/>
</dbReference>
<comment type="similarity">
    <text evidence="1 5">Belongs to the class-III pyridoxal-phosphate-dependent aminotransferase family.</text>
</comment>
<keyword evidence="2 6" id="KW-0032">Aminotransferase</keyword>
<dbReference type="STRING" id="189381.GCA_900166615_03073"/>
<evidence type="ECO:0000256" key="5">
    <source>
        <dbReference type="RuleBase" id="RU003560"/>
    </source>
</evidence>
<keyword evidence="7" id="KW-1185">Reference proteome</keyword>
<evidence type="ECO:0000313" key="7">
    <source>
        <dbReference type="Proteomes" id="UP000037405"/>
    </source>
</evidence>
<comment type="caution">
    <text evidence="6">The sequence shown here is derived from an EMBL/GenBank/DDBJ whole genome shotgun (WGS) entry which is preliminary data.</text>
</comment>
<dbReference type="CDD" id="cd00610">
    <property type="entry name" value="OAT_like"/>
    <property type="match status" value="1"/>
</dbReference>
<evidence type="ECO:0000256" key="2">
    <source>
        <dbReference type="ARBA" id="ARBA00022576"/>
    </source>
</evidence>
<dbReference type="InterPro" id="IPR015422">
    <property type="entry name" value="PyrdxlP-dep_Trfase_small"/>
</dbReference>
<dbReference type="PIRSF" id="PIRSF000521">
    <property type="entry name" value="Transaminase_4ab_Lys_Orn"/>
    <property type="match status" value="1"/>
</dbReference>
<dbReference type="PANTHER" id="PTHR43094">
    <property type="entry name" value="AMINOTRANSFERASE"/>
    <property type="match status" value="1"/>
</dbReference>
<dbReference type="Gene3D" id="3.40.640.10">
    <property type="entry name" value="Type I PLP-dependent aspartate aminotransferase-like (Major domain)"/>
    <property type="match status" value="1"/>
</dbReference>
<accession>A0A0M0GRW5</accession>
<dbReference type="NCBIfam" id="NF005812">
    <property type="entry name" value="PRK07678.1"/>
    <property type="match status" value="1"/>
</dbReference>
<protein>
    <submittedName>
        <fullName evidence="6">Aminotransferase</fullName>
    </submittedName>
</protein>
<keyword evidence="4 5" id="KW-0663">Pyridoxal phosphate</keyword>
<dbReference type="SUPFAM" id="SSF53383">
    <property type="entry name" value="PLP-dependent transferases"/>
    <property type="match status" value="1"/>
</dbReference>
<dbReference type="Gene3D" id="3.90.1150.10">
    <property type="entry name" value="Aspartate Aminotransferase, domain 1"/>
    <property type="match status" value="1"/>
</dbReference>
<dbReference type="Proteomes" id="UP000037405">
    <property type="component" value="Unassembled WGS sequence"/>
</dbReference>
<gene>
    <name evidence="6" type="ORF">AF331_06000</name>
</gene>
<dbReference type="InterPro" id="IPR015421">
    <property type="entry name" value="PyrdxlP-dep_Trfase_major"/>
</dbReference>
<dbReference type="EMBL" id="LGUE01000001">
    <property type="protein sequence ID" value="KON92695.1"/>
    <property type="molecule type" value="Genomic_DNA"/>
</dbReference>
<dbReference type="AlphaFoldDB" id="A0A0M0GRW5"/>
<dbReference type="PROSITE" id="PS00600">
    <property type="entry name" value="AA_TRANSFER_CLASS_3"/>
    <property type="match status" value="1"/>
</dbReference>
<dbReference type="OrthoDB" id="9807885at2"/>
<evidence type="ECO:0000313" key="6">
    <source>
        <dbReference type="EMBL" id="KON92695.1"/>
    </source>
</evidence>
<dbReference type="GO" id="GO:0030170">
    <property type="term" value="F:pyridoxal phosphate binding"/>
    <property type="evidence" value="ECO:0007669"/>
    <property type="project" value="InterPro"/>
</dbReference>
<proteinExistence type="inferred from homology"/>
<sequence length="445" mass="49218">MVDQHKDLLQDERRVWHSMKPYNPDSTMVVTKAAGAWVTDHEGARYLDGMAGLWCVNIGYGREELAVAAYEQLREMPYYPLTQSHRPAIELAEKLTELIGDDYVFFFSNSGSEANETSFKIARQYHQQKGEANRYKIVARYRGYHGNTLGALSATGQAQRKYKYEPLAPGFIHVRPPDAYRDEPGSTGKDLPAVQALNETLTWELSETIAAVIMEPIITGGGIVMPQDGYMKAAKEVCEAHGALLIVDEVITGFGRTGKAFGFMHYGVKPDIITMAKGITSAYLPLSATAVRREVYEAFKGSEEYDYFRHINTFGGSPASCAVAMKNIDIIQKEQLIDRSARLGEKALNYLRRKLITHARVGDVRGKGLLLGIELVKDKSTKEPLDGKSVSSVVDYCKQKGILIGKNGATVAGFNNVLALSPPLVIEEDDLDLMLETIVEGISRL</sequence>
<dbReference type="PATRIC" id="fig|189381.12.peg.1340"/>
<dbReference type="FunFam" id="3.40.640.10:FF:000014">
    <property type="entry name" value="Adenosylmethionine-8-amino-7-oxononanoate aminotransferase, probable"/>
    <property type="match status" value="1"/>
</dbReference>
<name>A0A0M0GRW5_9BACI</name>
<dbReference type="InterPro" id="IPR049704">
    <property type="entry name" value="Aminotrans_3_PPA_site"/>
</dbReference>
<keyword evidence="3 6" id="KW-0808">Transferase</keyword>
<dbReference type="Pfam" id="PF00202">
    <property type="entry name" value="Aminotran_3"/>
    <property type="match status" value="1"/>
</dbReference>
<dbReference type="InterPro" id="IPR015424">
    <property type="entry name" value="PyrdxlP-dep_Trfase"/>
</dbReference>
<evidence type="ECO:0000256" key="1">
    <source>
        <dbReference type="ARBA" id="ARBA00008954"/>
    </source>
</evidence>
<reference evidence="7" key="1">
    <citation type="submission" date="2015-07" db="EMBL/GenBank/DDBJ databases">
        <title>Fjat-14235 jcm11544.</title>
        <authorList>
            <person name="Liu B."/>
            <person name="Wang J."/>
            <person name="Zhu Y."/>
            <person name="Liu G."/>
            <person name="Chen Q."/>
            <person name="Chen Z."/>
            <person name="Lan J."/>
            <person name="Che J."/>
            <person name="Ge C."/>
            <person name="Shi H."/>
            <person name="Pan Z."/>
            <person name="Liu X."/>
        </authorList>
    </citation>
    <scope>NUCLEOTIDE SEQUENCE [LARGE SCALE GENOMIC DNA]</scope>
    <source>
        <strain evidence="7">JCM 11544</strain>
    </source>
</reference>
<dbReference type="InterPro" id="IPR005814">
    <property type="entry name" value="Aminotrans_3"/>
</dbReference>
<evidence type="ECO:0000256" key="4">
    <source>
        <dbReference type="ARBA" id="ARBA00022898"/>
    </source>
</evidence>
<dbReference type="PANTHER" id="PTHR43094:SF1">
    <property type="entry name" value="AMINOTRANSFERASE CLASS-III"/>
    <property type="match status" value="1"/>
</dbReference>
<organism evidence="6 7">
    <name type="scientific">Rossellomorea marisflavi</name>
    <dbReference type="NCBI Taxonomy" id="189381"/>
    <lineage>
        <taxon>Bacteria</taxon>
        <taxon>Bacillati</taxon>
        <taxon>Bacillota</taxon>
        <taxon>Bacilli</taxon>
        <taxon>Bacillales</taxon>
        <taxon>Bacillaceae</taxon>
        <taxon>Rossellomorea</taxon>
    </lineage>
</organism>